<accession>A0A3N6MUX7</accession>
<sequence>MALIGRAEIGPPWGQAALERVPEMELLFEDIRSIGDEPWKMFIWAMGGDFEEYERGLAADPTIGTYECLTTLPEKRLYRITLSDEGQRHTVHAVTVEHDITNIRLTATAEREELLARFPSRDAVVRLREACLERNRRFELLTLYEEKAIQNDGGFESRYGVTAGQQEALLTALERGYFDVPRGTTMDEIADELDISTSALSTRVRRGQHALLRHTLARTESI</sequence>
<dbReference type="Pfam" id="PF15915">
    <property type="entry name" value="BAT"/>
    <property type="match status" value="1"/>
</dbReference>
<dbReference type="PANTHER" id="PTHR34236">
    <property type="entry name" value="DIMETHYL SULFOXIDE REDUCTASE TRANSCRIPTIONAL ACTIVATOR"/>
    <property type="match status" value="1"/>
</dbReference>
<keyword evidence="2" id="KW-0804">Transcription</keyword>
<dbReference type="InterPro" id="IPR007050">
    <property type="entry name" value="HTH_bacterioopsin"/>
</dbReference>
<evidence type="ECO:0000313" key="5">
    <source>
        <dbReference type="EMBL" id="RQG98676.1"/>
    </source>
</evidence>
<reference evidence="5 6" key="1">
    <citation type="submission" date="2018-10" db="EMBL/GenBank/DDBJ databases">
        <title>Natrarchaeobius chitinivorans gen. nov., sp. nov., and Natrarchaeobius haloalkaliphilus sp. nov., alkaliphilic, chitin-utilizing haloarchaea from hypersaline alkaline lakes.</title>
        <authorList>
            <person name="Sorokin D.Y."/>
            <person name="Elcheninov A.G."/>
            <person name="Kostrikina N.A."/>
            <person name="Bale N.J."/>
            <person name="Sinninghe Damste J.S."/>
            <person name="Khijniak T.V."/>
            <person name="Kublanov I.V."/>
            <person name="Toshchakov S.V."/>
        </authorList>
    </citation>
    <scope>NUCLEOTIDE SEQUENCE [LARGE SCALE GENOMIC DNA]</scope>
    <source>
        <strain evidence="5 6">AArcht7</strain>
    </source>
</reference>
<dbReference type="AlphaFoldDB" id="A0A3N6MUX7"/>
<keyword evidence="6" id="KW-1185">Reference proteome</keyword>
<organism evidence="5 6">
    <name type="scientific">Natrarchaeobius chitinivorans</name>
    <dbReference type="NCBI Taxonomy" id="1679083"/>
    <lineage>
        <taxon>Archaea</taxon>
        <taxon>Methanobacteriati</taxon>
        <taxon>Methanobacteriota</taxon>
        <taxon>Stenosarchaea group</taxon>
        <taxon>Halobacteria</taxon>
        <taxon>Halobacteriales</taxon>
        <taxon>Natrialbaceae</taxon>
        <taxon>Natrarchaeobius</taxon>
    </lineage>
</organism>
<keyword evidence="1" id="KW-0805">Transcription regulation</keyword>
<protein>
    <submittedName>
        <fullName evidence="5">Bacterio-opsin activator</fullName>
    </submittedName>
</protein>
<evidence type="ECO:0000259" key="4">
    <source>
        <dbReference type="Pfam" id="PF15915"/>
    </source>
</evidence>
<dbReference type="OrthoDB" id="202021at2157"/>
<dbReference type="InterPro" id="IPR031803">
    <property type="entry name" value="BAT_GAF/HTH-assoc"/>
</dbReference>
<feature type="domain" description="Bacterioopsin transcriptional activator GAF and HTH associated" evidence="4">
    <location>
        <begin position="17"/>
        <end position="142"/>
    </location>
</feature>
<dbReference type="EMBL" id="REFZ01000013">
    <property type="protein sequence ID" value="RQG98676.1"/>
    <property type="molecule type" value="Genomic_DNA"/>
</dbReference>
<proteinExistence type="predicted"/>
<comment type="caution">
    <text evidence="5">The sequence shown here is derived from an EMBL/GenBank/DDBJ whole genome shotgun (WGS) entry which is preliminary data.</text>
</comment>
<name>A0A3N6MUX7_NATCH</name>
<dbReference type="Proteomes" id="UP000281431">
    <property type="component" value="Unassembled WGS sequence"/>
</dbReference>
<evidence type="ECO:0000256" key="2">
    <source>
        <dbReference type="ARBA" id="ARBA00023163"/>
    </source>
</evidence>
<evidence type="ECO:0000313" key="6">
    <source>
        <dbReference type="Proteomes" id="UP000281431"/>
    </source>
</evidence>
<gene>
    <name evidence="5" type="ORF">EA472_16945</name>
</gene>
<feature type="domain" description="HTH bat-type" evidence="3">
    <location>
        <begin position="162"/>
        <end position="211"/>
    </location>
</feature>
<evidence type="ECO:0000259" key="3">
    <source>
        <dbReference type="Pfam" id="PF04967"/>
    </source>
</evidence>
<dbReference type="PANTHER" id="PTHR34236:SF1">
    <property type="entry name" value="DIMETHYL SULFOXIDE REDUCTASE TRANSCRIPTIONAL ACTIVATOR"/>
    <property type="match status" value="1"/>
</dbReference>
<evidence type="ECO:0000256" key="1">
    <source>
        <dbReference type="ARBA" id="ARBA00023015"/>
    </source>
</evidence>
<dbReference type="Pfam" id="PF04967">
    <property type="entry name" value="HTH_10"/>
    <property type="match status" value="1"/>
</dbReference>